<accession>A0A2T4J0U6</accession>
<evidence type="ECO:0000259" key="1">
    <source>
        <dbReference type="Pfam" id="PF13274"/>
    </source>
</evidence>
<keyword evidence="3" id="KW-1185">Reference proteome</keyword>
<dbReference type="InterPro" id="IPR025272">
    <property type="entry name" value="SocA_Panacea"/>
</dbReference>
<evidence type="ECO:0000313" key="3">
    <source>
        <dbReference type="Proteomes" id="UP000240259"/>
    </source>
</evidence>
<organism evidence="2 3">
    <name type="scientific">Mesorhizobium helmanticense</name>
    <dbReference type="NCBI Taxonomy" id="1776423"/>
    <lineage>
        <taxon>Bacteria</taxon>
        <taxon>Pseudomonadati</taxon>
        <taxon>Pseudomonadota</taxon>
        <taxon>Alphaproteobacteria</taxon>
        <taxon>Hyphomicrobiales</taxon>
        <taxon>Phyllobacteriaceae</taxon>
        <taxon>Mesorhizobium</taxon>
    </lineage>
</organism>
<evidence type="ECO:0000313" key="2">
    <source>
        <dbReference type="EMBL" id="PTE11534.1"/>
    </source>
</evidence>
<feature type="domain" description="Antitoxin SocA-like Panacea" evidence="1">
    <location>
        <begin position="32"/>
        <end position="142"/>
    </location>
</feature>
<dbReference type="Pfam" id="PF13274">
    <property type="entry name" value="SocA_Panacea"/>
    <property type="match status" value="1"/>
</dbReference>
<dbReference type="Proteomes" id="UP000240259">
    <property type="component" value="Unassembled WGS sequence"/>
</dbReference>
<reference evidence="2 3" key="1">
    <citation type="submission" date="2018-03" db="EMBL/GenBank/DDBJ databases">
        <title>Genome sequence of the symbiotic type strain Mesorhizobium helmanticense CSLC115NT isolated from Lotus corniculatus nodules.</title>
        <authorList>
            <person name="Sannazzaro A.I."/>
            <person name="Torres Tejerizo G.A."/>
            <person name="Dip D."/>
            <person name="Caballero M."/>
            <person name="Pistorio M."/>
            <person name="Estrella M.J."/>
        </authorList>
    </citation>
    <scope>NUCLEOTIDE SEQUENCE [LARGE SCALE GENOMIC DNA]</scope>
    <source>
        <strain evidence="2 3">CSLC115N</strain>
    </source>
</reference>
<dbReference type="OrthoDB" id="9813053at2"/>
<sequence length="184" mass="21581">MQPWYNSRKAAQIAAFFAIREGGRIAVLKAVKLIYLSERRFMNAFDSSMLRDQLVSMEHGPVNSITLNQINGLTDNKDEWSEFVTDREDHCYSIPNSGMNVDRLDELSRAEIQTLEETWTEFGHMDQWQIRDYTHDNCPEWEDPDFSSQPIPYSRVFKFLGKAEPEELEKKIVRERTLDAIFHT</sequence>
<dbReference type="AlphaFoldDB" id="A0A2T4J0U6"/>
<dbReference type="EMBL" id="PZJX01000007">
    <property type="protein sequence ID" value="PTE11534.1"/>
    <property type="molecule type" value="Genomic_DNA"/>
</dbReference>
<comment type="caution">
    <text evidence="2">The sequence shown here is derived from an EMBL/GenBank/DDBJ whole genome shotgun (WGS) entry which is preliminary data.</text>
</comment>
<gene>
    <name evidence="2" type="ORF">C9427_04750</name>
</gene>
<protein>
    <recommendedName>
        <fullName evidence="1">Antitoxin SocA-like Panacea domain-containing protein</fullName>
    </recommendedName>
</protein>
<proteinExistence type="predicted"/>
<name>A0A2T4J0U6_9HYPH</name>
<dbReference type="RefSeq" id="WP_107648029.1">
    <property type="nucleotide sequence ID" value="NZ_PZJX01000007.1"/>
</dbReference>